<feature type="binding site" evidence="18">
    <location>
        <position position="110"/>
    </location>
    <ligand>
        <name>Zn(2+)</name>
        <dbReference type="ChEBI" id="CHEBI:29105"/>
        <label>1</label>
        <note>catalytic</note>
    </ligand>
</feature>
<evidence type="ECO:0000256" key="8">
    <source>
        <dbReference type="ARBA" id="ARBA00022833"/>
    </source>
</evidence>
<feature type="binding site" evidence="18">
    <location>
        <position position="115"/>
    </location>
    <ligand>
        <name>Zn(2+)</name>
        <dbReference type="ChEBI" id="CHEBI:29105"/>
        <label>1</label>
        <note>catalytic</note>
    </ligand>
</feature>
<evidence type="ECO:0000259" key="19">
    <source>
        <dbReference type="SMART" id="SM00849"/>
    </source>
</evidence>
<dbReference type="InterPro" id="IPR042173">
    <property type="entry name" value="RNase_J_2"/>
</dbReference>
<dbReference type="Pfam" id="PF07521">
    <property type="entry name" value="RMMBL"/>
    <property type="match status" value="1"/>
</dbReference>
<dbReference type="InterPro" id="IPR036866">
    <property type="entry name" value="RibonucZ/Hydroxyglut_hydro"/>
</dbReference>
<evidence type="ECO:0000256" key="4">
    <source>
        <dbReference type="ARBA" id="ARBA00022722"/>
    </source>
</evidence>
<reference evidence="20 21" key="1">
    <citation type="submission" date="2018-10" db="EMBL/GenBank/DDBJ databases">
        <title>Phylogenomics of Brevibacillus.</title>
        <authorList>
            <person name="Dunlap C."/>
        </authorList>
    </citation>
    <scope>NUCLEOTIDE SEQUENCE [LARGE SCALE GENOMIC DNA]</scope>
    <source>
        <strain evidence="20 21">JCM 15716</strain>
    </source>
</reference>
<dbReference type="InterPro" id="IPR055132">
    <property type="entry name" value="RNase_J_b_CASP"/>
</dbReference>
<feature type="binding site" evidence="18">
    <location>
        <position position="178"/>
    </location>
    <ligand>
        <name>Zn(2+)</name>
        <dbReference type="ChEBI" id="CHEBI:29105"/>
        <label>1</label>
        <note>catalytic</note>
    </ligand>
</feature>
<evidence type="ECO:0000256" key="2">
    <source>
        <dbReference type="ARBA" id="ARBA00022490"/>
    </source>
</evidence>
<dbReference type="OrthoDB" id="9758375at2"/>
<dbReference type="PANTHER" id="PTHR43694:SF4">
    <property type="entry name" value="RIBONUCLEASE J 2"/>
    <property type="match status" value="1"/>
</dbReference>
<dbReference type="AlphaFoldDB" id="A0A3M8DZM0"/>
<feature type="binding site" evidence="17">
    <location>
        <begin position="269"/>
        <end position="271"/>
    </location>
    <ligand>
        <name>substrate</name>
    </ligand>
</feature>
<comment type="catalytic activity">
    <reaction evidence="11">
        <text>3',5'-cyclic CMP + H2O = CMP + H(+)</text>
        <dbReference type="Rhea" id="RHEA:72675"/>
        <dbReference type="ChEBI" id="CHEBI:15377"/>
        <dbReference type="ChEBI" id="CHEBI:15378"/>
        <dbReference type="ChEBI" id="CHEBI:58003"/>
        <dbReference type="ChEBI" id="CHEBI:60377"/>
    </reaction>
    <physiologicalReaction direction="left-to-right" evidence="11">
        <dbReference type="Rhea" id="RHEA:72676"/>
    </physiologicalReaction>
</comment>
<feature type="binding site" evidence="18">
    <location>
        <position position="87"/>
    </location>
    <ligand>
        <name>Ca(2+)</name>
        <dbReference type="ChEBI" id="CHEBI:29108"/>
    </ligand>
</feature>
<comment type="catalytic activity">
    <reaction evidence="13">
        <text>3',5'-cyclic UMP + H2O = UMP + H(+)</text>
        <dbReference type="Rhea" id="RHEA:70575"/>
        <dbReference type="ChEBI" id="CHEBI:15377"/>
        <dbReference type="ChEBI" id="CHEBI:15378"/>
        <dbReference type="ChEBI" id="CHEBI:57865"/>
        <dbReference type="ChEBI" id="CHEBI:184387"/>
    </reaction>
    <physiologicalReaction direction="left-to-right" evidence="13">
        <dbReference type="Rhea" id="RHEA:70576"/>
    </physiologicalReaction>
</comment>
<keyword evidence="7 14" id="KW-0378">Hydrolase</keyword>
<dbReference type="PANTHER" id="PTHR43694">
    <property type="entry name" value="RIBONUCLEASE J"/>
    <property type="match status" value="1"/>
</dbReference>
<dbReference type="Gene3D" id="3.10.20.580">
    <property type="match status" value="1"/>
</dbReference>
<dbReference type="GO" id="GO:0008270">
    <property type="term" value="F:zinc ion binding"/>
    <property type="evidence" value="ECO:0007669"/>
    <property type="project" value="InterPro"/>
</dbReference>
<evidence type="ECO:0000256" key="17">
    <source>
        <dbReference type="PIRSR" id="PIRSR004803-2"/>
    </source>
</evidence>
<evidence type="ECO:0000256" key="10">
    <source>
        <dbReference type="ARBA" id="ARBA00022884"/>
    </source>
</evidence>
<comment type="subunit">
    <text evidence="14">Homodimer, may be a subunit of the RNA degradosome.</text>
</comment>
<dbReference type="PIRSF" id="PIRSF004803">
    <property type="entry name" value="RnjA"/>
    <property type="match status" value="1"/>
</dbReference>
<comment type="subcellular location">
    <subcellularLocation>
        <location evidence="1 14 15">Cytoplasm</location>
    </subcellularLocation>
</comment>
<dbReference type="FunFam" id="3.10.20.580:FF:000001">
    <property type="entry name" value="Ribonuclease J"/>
    <property type="match status" value="1"/>
</dbReference>
<dbReference type="GO" id="GO:0003723">
    <property type="term" value="F:RNA binding"/>
    <property type="evidence" value="ECO:0007669"/>
    <property type="project" value="UniProtKB-UniRule"/>
</dbReference>
<comment type="caution">
    <text evidence="20">The sequence shown here is derived from an EMBL/GenBank/DDBJ whole genome shotgun (WGS) entry which is preliminary data.</text>
</comment>
<evidence type="ECO:0000256" key="1">
    <source>
        <dbReference type="ARBA" id="ARBA00004496"/>
    </source>
</evidence>
<feature type="domain" description="Metallo-beta-lactamase" evidence="19">
    <location>
        <begin position="57"/>
        <end position="251"/>
    </location>
</feature>
<gene>
    <name evidence="14" type="primary">rnj</name>
    <name evidence="20" type="ORF">EDM56_01685</name>
</gene>
<evidence type="ECO:0000256" key="12">
    <source>
        <dbReference type="ARBA" id="ARBA00034301"/>
    </source>
</evidence>
<feature type="active site" description="Proton acceptor" evidence="16">
    <location>
        <position position="407"/>
    </location>
</feature>
<dbReference type="EMBL" id="RHHQ01000003">
    <property type="protein sequence ID" value="RNB92437.1"/>
    <property type="molecule type" value="Genomic_DNA"/>
</dbReference>
<keyword evidence="2 14" id="KW-0963">Cytoplasm</keyword>
<dbReference type="Proteomes" id="UP000271031">
    <property type="component" value="Unassembled WGS sequence"/>
</dbReference>
<dbReference type="Pfam" id="PF22505">
    <property type="entry name" value="RNase_J_b_CASP"/>
    <property type="match status" value="1"/>
</dbReference>
<dbReference type="Pfam" id="PF17770">
    <property type="entry name" value="RNase_J_C"/>
    <property type="match status" value="1"/>
</dbReference>
<dbReference type="InterPro" id="IPR001279">
    <property type="entry name" value="Metallo-B-lactamas"/>
</dbReference>
<name>A0A3M8DZM0_9BACL</name>
<dbReference type="Gene3D" id="3.60.15.10">
    <property type="entry name" value="Ribonuclease Z/Hydroxyacylglutathione hydrolase-like"/>
    <property type="match status" value="1"/>
</dbReference>
<dbReference type="Pfam" id="PF00753">
    <property type="entry name" value="Lactamase_B"/>
    <property type="match status" value="1"/>
</dbReference>
<feature type="binding site" evidence="18">
    <location>
        <position position="112"/>
    </location>
    <ligand>
        <name>Zn(2+)</name>
        <dbReference type="ChEBI" id="CHEBI:29105"/>
        <label>1</label>
        <note>catalytic</note>
    </ligand>
</feature>
<evidence type="ECO:0000256" key="5">
    <source>
        <dbReference type="ARBA" id="ARBA00022723"/>
    </source>
</evidence>
<organism evidence="20 21">
    <name type="scientific">Brevibacillus fluminis</name>
    <dbReference type="NCBI Taxonomy" id="511487"/>
    <lineage>
        <taxon>Bacteria</taxon>
        <taxon>Bacillati</taxon>
        <taxon>Bacillota</taxon>
        <taxon>Bacilli</taxon>
        <taxon>Bacillales</taxon>
        <taxon>Paenibacillaceae</taxon>
        <taxon>Brevibacillus</taxon>
    </lineage>
</organism>
<evidence type="ECO:0000256" key="18">
    <source>
        <dbReference type="PIRSR" id="PIRSR004803-3"/>
    </source>
</evidence>
<comment type="cofactor">
    <cofactor evidence="18">
        <name>Ca(2+)</name>
        <dbReference type="ChEBI" id="CHEBI:29108"/>
    </cofactor>
    <text evidence="18">Binds 1 Ca(2+) cation per subunit. Seen in 1 crystal structure, it is not clear if it is physiologically important.</text>
</comment>
<dbReference type="CDD" id="cd07714">
    <property type="entry name" value="RNaseJ_MBL-fold"/>
    <property type="match status" value="1"/>
</dbReference>
<dbReference type="SMART" id="SM00849">
    <property type="entry name" value="Lactamase_B"/>
    <property type="match status" value="1"/>
</dbReference>
<dbReference type="GO" id="GO:0006364">
    <property type="term" value="P:rRNA processing"/>
    <property type="evidence" value="ECO:0007669"/>
    <property type="project" value="UniProtKB-UniRule"/>
</dbReference>
<dbReference type="HAMAP" id="MF_01491">
    <property type="entry name" value="RNase_J_bact"/>
    <property type="match status" value="1"/>
</dbReference>
<keyword evidence="21" id="KW-1185">Reference proteome</keyword>
<evidence type="ECO:0000256" key="11">
    <source>
        <dbReference type="ARBA" id="ARBA00034221"/>
    </source>
</evidence>
<keyword evidence="3 14" id="KW-0698">rRNA processing</keyword>
<dbReference type="InterPro" id="IPR001587">
    <property type="entry name" value="RNase_J_CS"/>
</dbReference>
<dbReference type="GO" id="GO:0005737">
    <property type="term" value="C:cytoplasm"/>
    <property type="evidence" value="ECO:0007669"/>
    <property type="project" value="UniProtKB-SubCell"/>
</dbReference>
<dbReference type="GO" id="GO:0004521">
    <property type="term" value="F:RNA endonuclease activity"/>
    <property type="evidence" value="ECO:0007669"/>
    <property type="project" value="UniProtKB-UniRule"/>
</dbReference>
<dbReference type="PROSITE" id="PS01292">
    <property type="entry name" value="UPF0036"/>
    <property type="match status" value="1"/>
</dbReference>
<keyword evidence="5 15" id="KW-0479">Metal-binding</keyword>
<dbReference type="EC" id="3.1.-.-" evidence="14 15"/>
<keyword evidence="18" id="KW-0106">Calcium</keyword>
<dbReference type="InterPro" id="IPR004613">
    <property type="entry name" value="RNase_J"/>
</dbReference>
<feature type="binding site" evidence="18">
    <location>
        <position position="429"/>
    </location>
    <ligand>
        <name>Zn(2+)</name>
        <dbReference type="ChEBI" id="CHEBI:29105"/>
        <label>1</label>
        <note>catalytic</note>
    </ligand>
</feature>
<dbReference type="SUPFAM" id="SSF56281">
    <property type="entry name" value="Metallo-hydrolase/oxidoreductase"/>
    <property type="match status" value="1"/>
</dbReference>
<sequence>MKKRKKRSAHLQSLLFLFVKKLAILYILKPTRTQFAGGLPLTHALSIFALGGVYEIGKNMYGIQYEDDIILIDCGSKFPDESLLGVDLIIPDVTYLLENQDKVRGLLVTHGHEDHIGGIPYLLKQIDMPIYGTQLTLGLIGAKLKEHGLLQKSKLTPIDSKATIRFGSLHVSFFQTNHSIPDCLGIVCETPEGTVVHTGDFKFDLSPVNNQTPDIHRMAEIGQKGVLVLLSESTNAERPGFTPSERLVGDHLLEAFRKAEKKIFVSTFASNVYRLQQVVDAAEATNRKLTLLGRSMVNVVKIASEQGYLRIPEGMLMESEEAAELDSDELVILCTGSQGEPMAALSRLSTSNYRHIKVQPGDTVILSATPIPGNERNVSRIVDNLFILGAKVIYGSGSVTGMHVSGHGSQEELKLMLTLMKPQYFIPIHGEYRMLYQHRLLAEAIGIDPNHILLLNIGDVVDIHNSKVKQERKIPAGNTLVDGLGIGDVGTMILRDRKHLSEDGIMVVVVTRSKADGKILTGPDLISRGFVYAPESEELIEEATRIATAALLRLQEENVNQWNRLKQGMREAVGQFLYERTKKRPMILPIIMEV</sequence>
<feature type="active site" description="Proton donor" evidence="16">
    <location>
        <position position="232"/>
    </location>
</feature>
<keyword evidence="10 14" id="KW-0694">RNA-binding</keyword>
<keyword evidence="6 14" id="KW-0255">Endonuclease</keyword>
<dbReference type="InterPro" id="IPR041636">
    <property type="entry name" value="RNase_J_C"/>
</dbReference>
<evidence type="ECO:0000256" key="16">
    <source>
        <dbReference type="PIRSR" id="PIRSR004803-1"/>
    </source>
</evidence>
<comment type="cofactor">
    <cofactor evidence="15 18">
        <name>Zn(2+)</name>
        <dbReference type="ChEBI" id="CHEBI:29105"/>
    </cofactor>
    <text evidence="15 18">Binds 2 Zn(2+) ions per subunit. It is not clear if Zn(2+) or Mg(2+) is physiologically important.</text>
</comment>
<dbReference type="NCBIfam" id="TIGR00649">
    <property type="entry name" value="MG423"/>
    <property type="match status" value="1"/>
</dbReference>
<evidence type="ECO:0000256" key="14">
    <source>
        <dbReference type="HAMAP-Rule" id="MF_01491"/>
    </source>
</evidence>
<dbReference type="InterPro" id="IPR030854">
    <property type="entry name" value="RNase_J_bac"/>
</dbReference>
<dbReference type="GO" id="GO:0004534">
    <property type="term" value="F:5'-3' RNA exonuclease activity"/>
    <property type="evidence" value="ECO:0007669"/>
    <property type="project" value="UniProtKB-UniRule"/>
</dbReference>
<protein>
    <recommendedName>
        <fullName evidence="14 15">Ribonuclease J</fullName>
        <shortName evidence="14">RNase J</shortName>
        <ecNumber evidence="14 15">3.1.-.-</ecNumber>
    </recommendedName>
</protein>
<evidence type="ECO:0000256" key="7">
    <source>
        <dbReference type="ARBA" id="ARBA00022801"/>
    </source>
</evidence>
<evidence type="ECO:0000313" key="20">
    <source>
        <dbReference type="EMBL" id="RNB92437.1"/>
    </source>
</evidence>
<evidence type="ECO:0000256" key="15">
    <source>
        <dbReference type="PIRNR" id="PIRNR004803"/>
    </source>
</evidence>
<feature type="binding site" evidence="18">
    <location>
        <position position="85"/>
    </location>
    <ligand>
        <name>Ca(2+)</name>
        <dbReference type="ChEBI" id="CHEBI:29108"/>
    </ligand>
</feature>
<feature type="binding site" evidence="14 17">
    <location>
        <begin position="403"/>
        <end position="407"/>
    </location>
    <ligand>
        <name>substrate</name>
    </ligand>
</feature>
<evidence type="ECO:0000256" key="13">
    <source>
        <dbReference type="ARBA" id="ARBA00048505"/>
    </source>
</evidence>
<dbReference type="InterPro" id="IPR011108">
    <property type="entry name" value="RMMBL"/>
</dbReference>
<comment type="similarity">
    <text evidence="14 15">Belongs to the metallo-beta-lactamase superfamily. RNA-metabolizing metallo-beta-lactamase-like family. Bacterial RNase J subfamily.</text>
</comment>
<comment type="function">
    <text evidence="14">An RNase that has 5'-3' exonuclease and possibly endonuclease activity. Involved in maturation of rRNA and in some organisms also mRNA maturation and/or decay.</text>
</comment>
<evidence type="ECO:0000313" key="21">
    <source>
        <dbReference type="Proteomes" id="UP000271031"/>
    </source>
</evidence>
<dbReference type="Gene3D" id="3.40.50.10710">
    <property type="entry name" value="Metallo-hydrolase/oxidoreductase"/>
    <property type="match status" value="1"/>
</dbReference>
<proteinExistence type="inferred from homology"/>
<keyword evidence="4 14" id="KW-0540">Nuclease</keyword>
<keyword evidence="9 14" id="KW-0269">Exonuclease</keyword>
<feature type="binding site" evidence="18">
    <location>
        <position position="482"/>
    </location>
    <ligand>
        <name>Ca(2+)</name>
        <dbReference type="ChEBI" id="CHEBI:29108"/>
    </ligand>
</feature>
<accession>A0A3M8DZM0</accession>
<evidence type="ECO:0000256" key="3">
    <source>
        <dbReference type="ARBA" id="ARBA00022552"/>
    </source>
</evidence>
<keyword evidence="8 18" id="KW-0862">Zinc</keyword>
<comment type="function">
    <text evidence="12">Counteracts the endogenous Pycsar antiviral defense system. Phosphodiesterase that enables metal-dependent hydrolysis of host cyclic nucleotide Pycsar defense signals such as cCMP and cUMP.</text>
</comment>
<evidence type="ECO:0000256" key="6">
    <source>
        <dbReference type="ARBA" id="ARBA00022759"/>
    </source>
</evidence>
<feature type="binding site" evidence="18">
    <location>
        <position position="200"/>
    </location>
    <ligand>
        <name>Zn(2+)</name>
        <dbReference type="ChEBI" id="CHEBI:29105"/>
        <label>1</label>
        <note>catalytic</note>
    </ligand>
</feature>
<evidence type="ECO:0000256" key="9">
    <source>
        <dbReference type="ARBA" id="ARBA00022839"/>
    </source>
</evidence>
<feature type="binding site" evidence="18">
    <location>
        <position position="114"/>
    </location>
    <ligand>
        <name>Zn(2+)</name>
        <dbReference type="ChEBI" id="CHEBI:29105"/>
        <label>1</label>
        <note>catalytic</note>
    </ligand>
</feature>